<dbReference type="Pfam" id="PF03189">
    <property type="entry name" value="Otopetrin"/>
    <property type="match status" value="1"/>
</dbReference>
<evidence type="ECO:0000256" key="3">
    <source>
        <dbReference type="ARBA" id="ARBA00022448"/>
    </source>
</evidence>
<feature type="transmembrane region" description="Helical" evidence="11">
    <location>
        <begin position="398"/>
        <end position="419"/>
    </location>
</feature>
<dbReference type="AlphaFoldDB" id="A0A3P8UTQ7"/>
<feature type="transmembrane region" description="Helical" evidence="11">
    <location>
        <begin position="76"/>
        <end position="95"/>
    </location>
</feature>
<keyword evidence="13" id="KW-1185">Reference proteome</keyword>
<evidence type="ECO:0000256" key="1">
    <source>
        <dbReference type="ARBA" id="ARBA00004651"/>
    </source>
</evidence>
<evidence type="ECO:0000256" key="4">
    <source>
        <dbReference type="ARBA" id="ARBA00022475"/>
    </source>
</evidence>
<protein>
    <recommendedName>
        <fullName evidence="14">Otopetrin 3</fullName>
    </recommendedName>
</protein>
<keyword evidence="9 11" id="KW-0472">Membrane</keyword>
<evidence type="ECO:0000256" key="9">
    <source>
        <dbReference type="ARBA" id="ARBA00023136"/>
    </source>
</evidence>
<feature type="transmembrane region" description="Helical" evidence="11">
    <location>
        <begin position="278"/>
        <end position="305"/>
    </location>
</feature>
<dbReference type="OMA" id="NRVDMGA"/>
<feature type="transmembrane region" description="Helical" evidence="11">
    <location>
        <begin position="504"/>
        <end position="524"/>
    </location>
</feature>
<dbReference type="GeneTree" id="ENSGT00940000160638"/>
<accession>A0A3P8UTQ7</accession>
<evidence type="ECO:0000256" key="7">
    <source>
        <dbReference type="ARBA" id="ARBA00022989"/>
    </source>
</evidence>
<evidence type="ECO:0008006" key="14">
    <source>
        <dbReference type="Google" id="ProtNLM"/>
    </source>
</evidence>
<keyword evidence="5 11" id="KW-0812">Transmembrane</keyword>
<feature type="transmembrane region" description="Helical" evidence="11">
    <location>
        <begin position="325"/>
        <end position="343"/>
    </location>
</feature>
<keyword evidence="4" id="KW-1003">Cell membrane</keyword>
<organism evidence="12 13">
    <name type="scientific">Cynoglossus semilaevis</name>
    <name type="common">Tongue sole</name>
    <dbReference type="NCBI Taxonomy" id="244447"/>
    <lineage>
        <taxon>Eukaryota</taxon>
        <taxon>Metazoa</taxon>
        <taxon>Chordata</taxon>
        <taxon>Craniata</taxon>
        <taxon>Vertebrata</taxon>
        <taxon>Euteleostomi</taxon>
        <taxon>Actinopterygii</taxon>
        <taxon>Neopterygii</taxon>
        <taxon>Teleostei</taxon>
        <taxon>Neoteleostei</taxon>
        <taxon>Acanthomorphata</taxon>
        <taxon>Carangaria</taxon>
        <taxon>Pleuronectiformes</taxon>
        <taxon>Pleuronectoidei</taxon>
        <taxon>Cynoglossidae</taxon>
        <taxon>Cynoglossinae</taxon>
        <taxon>Cynoglossus</taxon>
    </lineage>
</organism>
<feature type="transmembrane region" description="Helical" evidence="11">
    <location>
        <begin position="46"/>
        <end position="64"/>
    </location>
</feature>
<dbReference type="PANTHER" id="PTHR21522">
    <property type="entry name" value="PROTON CHANNEL OTOP"/>
    <property type="match status" value="1"/>
</dbReference>
<dbReference type="InParanoid" id="A0A3P8UTQ7"/>
<keyword evidence="10" id="KW-0407">Ion channel</keyword>
<evidence type="ECO:0000256" key="6">
    <source>
        <dbReference type="ARBA" id="ARBA00022781"/>
    </source>
</evidence>
<evidence type="ECO:0000256" key="11">
    <source>
        <dbReference type="SAM" id="Phobius"/>
    </source>
</evidence>
<keyword evidence="6" id="KW-0375">Hydrogen ion transport</keyword>
<dbReference type="PANTHER" id="PTHR21522:SF36">
    <property type="entry name" value="PROTON CHANNEL OTOP3"/>
    <property type="match status" value="1"/>
</dbReference>
<evidence type="ECO:0000313" key="12">
    <source>
        <dbReference type="Ensembl" id="ENSCSEP00000004086.1"/>
    </source>
</evidence>
<name>A0A3P8UTQ7_CYNSE</name>
<evidence type="ECO:0000256" key="5">
    <source>
        <dbReference type="ARBA" id="ARBA00022692"/>
    </source>
</evidence>
<reference evidence="12 13" key="1">
    <citation type="journal article" date="2014" name="Nat. Genet.">
        <title>Whole-genome sequence of a flatfish provides insights into ZW sex chromosome evolution and adaptation to a benthic lifestyle.</title>
        <authorList>
            <person name="Chen S."/>
            <person name="Zhang G."/>
            <person name="Shao C."/>
            <person name="Huang Q."/>
            <person name="Liu G."/>
            <person name="Zhang P."/>
            <person name="Song W."/>
            <person name="An N."/>
            <person name="Chalopin D."/>
            <person name="Volff J.N."/>
            <person name="Hong Y."/>
            <person name="Li Q."/>
            <person name="Sha Z."/>
            <person name="Zhou H."/>
            <person name="Xie M."/>
            <person name="Yu Q."/>
            <person name="Liu Y."/>
            <person name="Xiang H."/>
            <person name="Wang N."/>
            <person name="Wu K."/>
            <person name="Yang C."/>
            <person name="Zhou Q."/>
            <person name="Liao X."/>
            <person name="Yang L."/>
            <person name="Hu Q."/>
            <person name="Zhang J."/>
            <person name="Meng L."/>
            <person name="Jin L."/>
            <person name="Tian Y."/>
            <person name="Lian J."/>
            <person name="Yang J."/>
            <person name="Miao G."/>
            <person name="Liu S."/>
            <person name="Liang Z."/>
            <person name="Yan F."/>
            <person name="Li Y."/>
            <person name="Sun B."/>
            <person name="Zhang H."/>
            <person name="Zhang J."/>
            <person name="Zhu Y."/>
            <person name="Du M."/>
            <person name="Zhao Y."/>
            <person name="Schartl M."/>
            <person name="Tang Q."/>
            <person name="Wang J."/>
        </authorList>
    </citation>
    <scope>NUCLEOTIDE SEQUENCE</scope>
</reference>
<evidence type="ECO:0000256" key="2">
    <source>
        <dbReference type="ARBA" id="ARBA00006513"/>
    </source>
</evidence>
<evidence type="ECO:0000256" key="8">
    <source>
        <dbReference type="ARBA" id="ARBA00023065"/>
    </source>
</evidence>
<comment type="subcellular location">
    <subcellularLocation>
        <location evidence="1">Cell membrane</location>
        <topology evidence="1">Multi-pass membrane protein</topology>
    </subcellularLocation>
</comment>
<dbReference type="Proteomes" id="UP000265120">
    <property type="component" value="Chromosome 8"/>
</dbReference>
<keyword evidence="8" id="KW-0406">Ion transport</keyword>
<dbReference type="Ensembl" id="ENSCSET00000004138.1">
    <property type="protein sequence ID" value="ENSCSEP00000004086.1"/>
    <property type="gene ID" value="ENSCSEG00000002664.1"/>
</dbReference>
<comment type="similarity">
    <text evidence="2">Belongs to the otopetrin family.</text>
</comment>
<reference evidence="12" key="3">
    <citation type="submission" date="2025-09" db="UniProtKB">
        <authorList>
            <consortium name="Ensembl"/>
        </authorList>
    </citation>
    <scope>IDENTIFICATION</scope>
</reference>
<dbReference type="InterPro" id="IPR004878">
    <property type="entry name" value="Otopetrin"/>
</dbReference>
<evidence type="ECO:0000256" key="10">
    <source>
        <dbReference type="ARBA" id="ARBA00023303"/>
    </source>
</evidence>
<keyword evidence="7 11" id="KW-1133">Transmembrane helix</keyword>
<keyword evidence="3" id="KW-0813">Transport</keyword>
<evidence type="ECO:0000313" key="13">
    <source>
        <dbReference type="Proteomes" id="UP000265120"/>
    </source>
</evidence>
<feature type="transmembrane region" description="Helical" evidence="11">
    <location>
        <begin position="470"/>
        <end position="492"/>
    </location>
</feature>
<sequence length="539" mass="60780">GCRLDISVVAPQDPTSHQPTDHVNDQELGTEVVVWVPFGRRLISSLLGMNLVLLGAALVSAQIFNAEGLKHQEPQVFMLLLMVVGLIWMLWFLLWTRKQNKTSLHWDHHAGGTTVIGKSWSFGFTTGSAGVTGLIDCVLCRFTEVLLNTDCLGFFFQTYSLWSHSKDCIHRHKVLTRSGLMVVLSADLLLWLDAVTEDTIHQEIELEKEGGLRFGNSTLCRCSSSATCLSFRKAFELLYPFNMEYYLMAGCMIYVMWKNVGRRTGPNQHVVQKLTFRIFHRCGLTFGLVFGLLVLLAGLTVFVFYHVRVSQQTFRAQAFLVFYSYHLAVLPVMILCLLFGMVVHRLERRQHDCGHNPTRSLDVVLLMGAALGQVALSYFSVVAALAVGTSGLLGNLDLSYSILSLLELILQNIFIIQGLHRHQNQKKKNITTKDLAHKNDPRNLCFPDFFQHYGKKSEENRSSLRGSEDLTMMILSSFYLHLQLWIIPAFGAHPQLENGVGKQFFGFGTWFVLVNLGQPLTVFYRMHSVAALMELLVSA</sequence>
<dbReference type="GO" id="GO:0015252">
    <property type="term" value="F:proton channel activity"/>
    <property type="evidence" value="ECO:0007669"/>
    <property type="project" value="InterPro"/>
</dbReference>
<reference evidence="12" key="2">
    <citation type="submission" date="2025-08" db="UniProtKB">
        <authorList>
            <consortium name="Ensembl"/>
        </authorList>
    </citation>
    <scope>IDENTIFICATION</scope>
</reference>
<dbReference type="GO" id="GO:0005886">
    <property type="term" value="C:plasma membrane"/>
    <property type="evidence" value="ECO:0007669"/>
    <property type="project" value="UniProtKB-SubCell"/>
</dbReference>
<proteinExistence type="inferred from homology"/>
<feature type="transmembrane region" description="Helical" evidence="11">
    <location>
        <begin position="363"/>
        <end position="386"/>
    </location>
</feature>